<dbReference type="GO" id="GO:0051539">
    <property type="term" value="F:4 iron, 4 sulfur cluster binding"/>
    <property type="evidence" value="ECO:0007669"/>
    <property type="project" value="TreeGrafter"/>
</dbReference>
<dbReference type="EC" id="4.1.99.14" evidence="1"/>
<comment type="caution">
    <text evidence="1">The sequence shown here is derived from an EMBL/GenBank/DDBJ whole genome shotgun (WGS) entry which is preliminary data.</text>
</comment>
<dbReference type="PANTHER" id="PTHR37822">
    <property type="entry name" value="SPORE PHOTOPRODUCT LYASE-RELATED"/>
    <property type="match status" value="1"/>
</dbReference>
<accession>A0A645EIH1</accession>
<evidence type="ECO:0000313" key="1">
    <source>
        <dbReference type="EMBL" id="MPN01741.1"/>
    </source>
</evidence>
<dbReference type="Pfam" id="PF20903">
    <property type="entry name" value="SPL"/>
    <property type="match status" value="1"/>
</dbReference>
<organism evidence="1">
    <name type="scientific">bioreactor metagenome</name>
    <dbReference type="NCBI Taxonomy" id="1076179"/>
    <lineage>
        <taxon>unclassified sequences</taxon>
        <taxon>metagenomes</taxon>
        <taxon>ecological metagenomes</taxon>
    </lineage>
</organism>
<dbReference type="InterPro" id="IPR049539">
    <property type="entry name" value="SPL"/>
</dbReference>
<protein>
    <submittedName>
        <fullName evidence="1">Spore photoproduct lyase</fullName>
        <ecNumber evidence="1">4.1.99.14</ecNumber>
    </submittedName>
</protein>
<dbReference type="EMBL" id="VSSQ01047733">
    <property type="protein sequence ID" value="MPN01741.1"/>
    <property type="molecule type" value="Genomic_DNA"/>
</dbReference>
<sequence length="247" mass="28444">MGMCEYCYLNTQMGKKPYTKIHVNIDEILSKAKEYIIERGPEITIFEGAATSDPIPIEPYSGALKSAIEFFGKEETGLFRFVTKFTEVDSLLDLNHNGRTTIRFSINTNKIISSYEHKTPSFEERLAAAVKVKSSGYPLGFIIAPVFLYDGWEQDYLNVLNAIHTSLGNEVMFEVISHRFTKRAKENIISIFPKTSLPMEEELRKFKFGQFGYGKYIYKDDELNYYKNFFKENISALFGDKSINYII</sequence>
<dbReference type="AlphaFoldDB" id="A0A645EIH1"/>
<dbReference type="Gene3D" id="3.80.30.30">
    <property type="match status" value="1"/>
</dbReference>
<dbReference type="GO" id="GO:0042601">
    <property type="term" value="C:endospore-forming forespore"/>
    <property type="evidence" value="ECO:0007669"/>
    <property type="project" value="TreeGrafter"/>
</dbReference>
<keyword evidence="1" id="KW-0456">Lyase</keyword>
<dbReference type="GO" id="GO:0003913">
    <property type="term" value="F:DNA photolyase activity"/>
    <property type="evidence" value="ECO:0007669"/>
    <property type="project" value="InterPro"/>
</dbReference>
<dbReference type="GO" id="GO:1904047">
    <property type="term" value="F:S-adenosyl-L-methionine binding"/>
    <property type="evidence" value="ECO:0007669"/>
    <property type="project" value="TreeGrafter"/>
</dbReference>
<dbReference type="NCBIfam" id="TIGR04070">
    <property type="entry name" value="photo_TT_lyase"/>
    <property type="match status" value="1"/>
</dbReference>
<reference evidence="1" key="1">
    <citation type="submission" date="2019-08" db="EMBL/GenBank/DDBJ databases">
        <authorList>
            <person name="Kucharzyk K."/>
            <person name="Murdoch R.W."/>
            <person name="Higgins S."/>
            <person name="Loffler F."/>
        </authorList>
    </citation>
    <scope>NUCLEOTIDE SEQUENCE</scope>
</reference>
<dbReference type="PANTHER" id="PTHR37822:SF2">
    <property type="entry name" value="SPORE PHOTOPRODUCT LYASE"/>
    <property type="match status" value="1"/>
</dbReference>
<gene>
    <name evidence="1" type="primary">splB_10</name>
    <name evidence="1" type="ORF">SDC9_148952</name>
</gene>
<dbReference type="InterPro" id="IPR023897">
    <property type="entry name" value="SPL_firmicutes"/>
</dbReference>
<proteinExistence type="predicted"/>
<name>A0A645EIH1_9ZZZZ</name>